<sequence length="310" mass="34478">MSNYIFTLTPTFTQGLILGQISILLLVYFILKYLFFDSKSAQLHEGSPEEDAPLFRPSFSTEKFIATAFLQTKVKKQDEEHDGDSIESAEWLNVLLKQIVDEYRCKLRATERGLDGEKVALRRIQDLANEVRPQAVLGPIHIHSIDLGASAPQFSNAKITETAGGIPQVEFDLSYTDTAFISLSTTVLFNYPFPGFAKLPLSLMISLELFSCKIIFTPPKPMTSTRQPPVTSQEFPALTISIPPSSISLHLKMTSTMGSRAQLADVPKLHELIETRVKKLISEKAMWKVVLPGMGKPRTETKEPSDSSDG</sequence>
<dbReference type="EMBL" id="MU117976">
    <property type="protein sequence ID" value="KAF9651396.1"/>
    <property type="molecule type" value="Genomic_DNA"/>
</dbReference>
<proteinExistence type="predicted"/>
<reference evidence="1" key="2">
    <citation type="journal article" date="2020" name="Nat. Commun.">
        <title>Large-scale genome sequencing of mycorrhizal fungi provides insights into the early evolution of symbiotic traits.</title>
        <authorList>
            <person name="Miyauchi S."/>
            <person name="Kiss E."/>
            <person name="Kuo A."/>
            <person name="Drula E."/>
            <person name="Kohler A."/>
            <person name="Sanchez-Garcia M."/>
            <person name="Morin E."/>
            <person name="Andreopoulos B."/>
            <person name="Barry K.W."/>
            <person name="Bonito G."/>
            <person name="Buee M."/>
            <person name="Carver A."/>
            <person name="Chen C."/>
            <person name="Cichocki N."/>
            <person name="Clum A."/>
            <person name="Culley D."/>
            <person name="Crous P.W."/>
            <person name="Fauchery L."/>
            <person name="Girlanda M."/>
            <person name="Hayes R.D."/>
            <person name="Keri Z."/>
            <person name="LaButti K."/>
            <person name="Lipzen A."/>
            <person name="Lombard V."/>
            <person name="Magnuson J."/>
            <person name="Maillard F."/>
            <person name="Murat C."/>
            <person name="Nolan M."/>
            <person name="Ohm R.A."/>
            <person name="Pangilinan J."/>
            <person name="Pereira M.F."/>
            <person name="Perotto S."/>
            <person name="Peter M."/>
            <person name="Pfister S."/>
            <person name="Riley R."/>
            <person name="Sitrit Y."/>
            <person name="Stielow J.B."/>
            <person name="Szollosi G."/>
            <person name="Zifcakova L."/>
            <person name="Stursova M."/>
            <person name="Spatafora J.W."/>
            <person name="Tedersoo L."/>
            <person name="Vaario L.M."/>
            <person name="Yamada A."/>
            <person name="Yan M."/>
            <person name="Wang P."/>
            <person name="Xu J."/>
            <person name="Bruns T."/>
            <person name="Baldrian P."/>
            <person name="Vilgalys R."/>
            <person name="Dunand C."/>
            <person name="Henrissat B."/>
            <person name="Grigoriev I.V."/>
            <person name="Hibbett D."/>
            <person name="Nagy L.G."/>
            <person name="Martin F.M."/>
        </authorList>
    </citation>
    <scope>NUCLEOTIDE SEQUENCE</scope>
    <source>
        <strain evidence="1">P2</strain>
    </source>
</reference>
<gene>
    <name evidence="1" type="ORF">BDM02DRAFT_3110846</name>
</gene>
<protein>
    <submittedName>
        <fullName evidence="1">Uncharacterized protein</fullName>
    </submittedName>
</protein>
<comment type="caution">
    <text evidence="1">The sequence shown here is derived from an EMBL/GenBank/DDBJ whole genome shotgun (WGS) entry which is preliminary data.</text>
</comment>
<accession>A0ACB6ZP00</accession>
<evidence type="ECO:0000313" key="2">
    <source>
        <dbReference type="Proteomes" id="UP000886501"/>
    </source>
</evidence>
<dbReference type="Proteomes" id="UP000886501">
    <property type="component" value="Unassembled WGS sequence"/>
</dbReference>
<organism evidence="1 2">
    <name type="scientific">Thelephora ganbajun</name>
    <name type="common">Ganba fungus</name>
    <dbReference type="NCBI Taxonomy" id="370292"/>
    <lineage>
        <taxon>Eukaryota</taxon>
        <taxon>Fungi</taxon>
        <taxon>Dikarya</taxon>
        <taxon>Basidiomycota</taxon>
        <taxon>Agaricomycotina</taxon>
        <taxon>Agaricomycetes</taxon>
        <taxon>Thelephorales</taxon>
        <taxon>Thelephoraceae</taxon>
        <taxon>Thelephora</taxon>
    </lineage>
</organism>
<reference evidence="1" key="1">
    <citation type="submission" date="2019-10" db="EMBL/GenBank/DDBJ databases">
        <authorList>
            <consortium name="DOE Joint Genome Institute"/>
            <person name="Kuo A."/>
            <person name="Miyauchi S."/>
            <person name="Kiss E."/>
            <person name="Drula E."/>
            <person name="Kohler A."/>
            <person name="Sanchez-Garcia M."/>
            <person name="Andreopoulos B."/>
            <person name="Barry K.W."/>
            <person name="Bonito G."/>
            <person name="Buee M."/>
            <person name="Carver A."/>
            <person name="Chen C."/>
            <person name="Cichocki N."/>
            <person name="Clum A."/>
            <person name="Culley D."/>
            <person name="Crous P.W."/>
            <person name="Fauchery L."/>
            <person name="Girlanda M."/>
            <person name="Hayes R."/>
            <person name="Keri Z."/>
            <person name="Labutti K."/>
            <person name="Lipzen A."/>
            <person name="Lombard V."/>
            <person name="Magnuson J."/>
            <person name="Maillard F."/>
            <person name="Morin E."/>
            <person name="Murat C."/>
            <person name="Nolan M."/>
            <person name="Ohm R."/>
            <person name="Pangilinan J."/>
            <person name="Pereira M."/>
            <person name="Perotto S."/>
            <person name="Peter M."/>
            <person name="Riley R."/>
            <person name="Sitrit Y."/>
            <person name="Stielow B."/>
            <person name="Szollosi G."/>
            <person name="Zifcakova L."/>
            <person name="Stursova M."/>
            <person name="Spatafora J.W."/>
            <person name="Tedersoo L."/>
            <person name="Vaario L.-M."/>
            <person name="Yamada A."/>
            <person name="Yan M."/>
            <person name="Wang P."/>
            <person name="Xu J."/>
            <person name="Bruns T."/>
            <person name="Baldrian P."/>
            <person name="Vilgalys R."/>
            <person name="Henrissat B."/>
            <person name="Grigoriev I.V."/>
            <person name="Hibbett D."/>
            <person name="Nagy L.G."/>
            <person name="Martin F.M."/>
        </authorList>
    </citation>
    <scope>NUCLEOTIDE SEQUENCE</scope>
    <source>
        <strain evidence="1">P2</strain>
    </source>
</reference>
<evidence type="ECO:0000313" key="1">
    <source>
        <dbReference type="EMBL" id="KAF9651396.1"/>
    </source>
</evidence>
<keyword evidence="2" id="KW-1185">Reference proteome</keyword>
<name>A0ACB6ZP00_THEGA</name>